<dbReference type="EMBL" id="RBXO01000001">
    <property type="protein sequence ID" value="RKT56794.1"/>
    <property type="molecule type" value="Genomic_DNA"/>
</dbReference>
<organism evidence="2 3">
    <name type="scientific">Saccharothrix australiensis</name>
    <dbReference type="NCBI Taxonomy" id="2072"/>
    <lineage>
        <taxon>Bacteria</taxon>
        <taxon>Bacillati</taxon>
        <taxon>Actinomycetota</taxon>
        <taxon>Actinomycetes</taxon>
        <taxon>Pseudonocardiales</taxon>
        <taxon>Pseudonocardiaceae</taxon>
        <taxon>Saccharothrix</taxon>
    </lineage>
</organism>
<dbReference type="RefSeq" id="WP_121008293.1">
    <property type="nucleotide sequence ID" value="NZ_RBXO01000001.1"/>
</dbReference>
<feature type="domain" description="HTH cro/C1-type" evidence="1">
    <location>
        <begin position="18"/>
        <end position="72"/>
    </location>
</feature>
<dbReference type="CDD" id="cd00093">
    <property type="entry name" value="HTH_XRE"/>
    <property type="match status" value="1"/>
</dbReference>
<reference evidence="2 3" key="1">
    <citation type="submission" date="2018-10" db="EMBL/GenBank/DDBJ databases">
        <title>Sequencing the genomes of 1000 actinobacteria strains.</title>
        <authorList>
            <person name="Klenk H.-P."/>
        </authorList>
    </citation>
    <scope>NUCLEOTIDE SEQUENCE [LARGE SCALE GENOMIC DNA]</scope>
    <source>
        <strain evidence="2 3">DSM 43800</strain>
    </source>
</reference>
<dbReference type="InterPro" id="IPR001387">
    <property type="entry name" value="Cro/C1-type_HTH"/>
</dbReference>
<evidence type="ECO:0000313" key="2">
    <source>
        <dbReference type="EMBL" id="RKT56794.1"/>
    </source>
</evidence>
<gene>
    <name evidence="2" type="ORF">C8E97_5506</name>
</gene>
<dbReference type="InterPro" id="IPR043917">
    <property type="entry name" value="DUF5753"/>
</dbReference>
<comment type="caution">
    <text evidence="2">The sequence shown here is derived from an EMBL/GenBank/DDBJ whole genome shotgun (WGS) entry which is preliminary data.</text>
</comment>
<proteinExistence type="predicted"/>
<dbReference type="Pfam" id="PF19054">
    <property type="entry name" value="DUF5753"/>
    <property type="match status" value="1"/>
</dbReference>
<keyword evidence="3" id="KW-1185">Reference proteome</keyword>
<dbReference type="PROSITE" id="PS50943">
    <property type="entry name" value="HTH_CROC1"/>
    <property type="match status" value="1"/>
</dbReference>
<dbReference type="Gene3D" id="1.10.260.40">
    <property type="entry name" value="lambda repressor-like DNA-binding domains"/>
    <property type="match status" value="1"/>
</dbReference>
<sequence>MPRGGSPTLLRRRLVGELRRLREAAALTIEDVGERLECSASKISRIETGRVGVTPRDVRDMLAAYGADRATLDELVRLAREARRKAWWDAFGDVAPGRYIGFEADAEAARTYQGLMIPGLLQTEGYTRALIADVLPDAPPGEVDRRVELRRARQALLVEDEPLALHAVIDEAALRRLVGGPATMVGQLRRLAEVAELDNVTLQVIPFEAGGHAAMDGPFVILAFPEKSDPDLVYLEGTRGEVYLEQPAEVARYADLFARLAAASLDPSASAALVARVARGLLADRG</sequence>
<dbReference type="OrthoDB" id="4285266at2"/>
<dbReference type="InterPro" id="IPR010982">
    <property type="entry name" value="Lambda_DNA-bd_dom_sf"/>
</dbReference>
<dbReference type="SUPFAM" id="SSF47413">
    <property type="entry name" value="lambda repressor-like DNA-binding domains"/>
    <property type="match status" value="1"/>
</dbReference>
<dbReference type="AlphaFoldDB" id="A0A495W698"/>
<protein>
    <submittedName>
        <fullName evidence="2">Helix-turn-helix protein</fullName>
    </submittedName>
</protein>
<dbReference type="Pfam" id="PF13560">
    <property type="entry name" value="HTH_31"/>
    <property type="match status" value="1"/>
</dbReference>
<dbReference type="Proteomes" id="UP000282084">
    <property type="component" value="Unassembled WGS sequence"/>
</dbReference>
<dbReference type="GO" id="GO:0003677">
    <property type="term" value="F:DNA binding"/>
    <property type="evidence" value="ECO:0007669"/>
    <property type="project" value="InterPro"/>
</dbReference>
<accession>A0A495W698</accession>
<evidence type="ECO:0000313" key="3">
    <source>
        <dbReference type="Proteomes" id="UP000282084"/>
    </source>
</evidence>
<name>A0A495W698_9PSEU</name>
<evidence type="ECO:0000259" key="1">
    <source>
        <dbReference type="PROSITE" id="PS50943"/>
    </source>
</evidence>
<dbReference type="SMART" id="SM00530">
    <property type="entry name" value="HTH_XRE"/>
    <property type="match status" value="1"/>
</dbReference>